<dbReference type="GO" id="GO:0003779">
    <property type="term" value="F:actin binding"/>
    <property type="evidence" value="ECO:0007669"/>
    <property type="project" value="UniProtKB-ARBA"/>
</dbReference>
<dbReference type="Gene3D" id="2.30.29.30">
    <property type="entry name" value="Pleckstrin-homology domain (PH domain)/Phosphotyrosine-binding domain (PTB)"/>
    <property type="match status" value="1"/>
</dbReference>
<feature type="compositionally biased region" description="Low complexity" evidence="2">
    <location>
        <begin position="492"/>
        <end position="504"/>
    </location>
</feature>
<protein>
    <submittedName>
        <fullName evidence="4">Proline-rich protein LAS17</fullName>
    </submittedName>
</protein>
<dbReference type="InterPro" id="IPR000697">
    <property type="entry name" value="WH1/EVH1_dom"/>
</dbReference>
<comment type="caution">
    <text evidence="4">The sequence shown here is derived from an EMBL/GenBank/DDBJ whole genome shotgun (WGS) entry which is preliminary data.</text>
</comment>
<dbReference type="GO" id="GO:0071933">
    <property type="term" value="F:Arp2/3 complex binding"/>
    <property type="evidence" value="ECO:0007669"/>
    <property type="project" value="UniProtKB-ARBA"/>
</dbReference>
<dbReference type="InterPro" id="IPR033927">
    <property type="entry name" value="WASPfam_EVH1"/>
</dbReference>
<gene>
    <name evidence="4" type="primary">LAS17</name>
    <name evidence="4" type="ORF">CFO_g973</name>
</gene>
<feature type="region of interest" description="Disordered" evidence="2">
    <location>
        <begin position="332"/>
        <end position="375"/>
    </location>
</feature>
<evidence type="ECO:0000256" key="2">
    <source>
        <dbReference type="SAM" id="MobiDB-lite"/>
    </source>
</evidence>
<dbReference type="InterPro" id="IPR011993">
    <property type="entry name" value="PH-like_dom_sf"/>
</dbReference>
<evidence type="ECO:0000259" key="3">
    <source>
        <dbReference type="PROSITE" id="PS50229"/>
    </source>
</evidence>
<evidence type="ECO:0000256" key="1">
    <source>
        <dbReference type="ARBA" id="ARBA00022553"/>
    </source>
</evidence>
<name>A0A0F8B4C6_CERFI</name>
<evidence type="ECO:0000313" key="5">
    <source>
        <dbReference type="Proteomes" id="UP000034841"/>
    </source>
</evidence>
<feature type="region of interest" description="Disordered" evidence="2">
    <location>
        <begin position="466"/>
        <end position="524"/>
    </location>
</feature>
<reference evidence="4 5" key="1">
    <citation type="submission" date="2015-04" db="EMBL/GenBank/DDBJ databases">
        <title>Genome sequence of Ceratocystis platani, a major pathogen of plane trees.</title>
        <authorList>
            <person name="Belbahri L."/>
        </authorList>
    </citation>
    <scope>NUCLEOTIDE SEQUENCE [LARGE SCALE GENOMIC DNA]</scope>
    <source>
        <strain evidence="4 5">CFO</strain>
    </source>
</reference>
<dbReference type="OrthoDB" id="8963340at2759"/>
<proteinExistence type="predicted"/>
<dbReference type="GO" id="GO:0030479">
    <property type="term" value="C:actin cortical patch"/>
    <property type="evidence" value="ECO:0007669"/>
    <property type="project" value="UniProtKB-ARBA"/>
</dbReference>
<dbReference type="Pfam" id="PF00568">
    <property type="entry name" value="WH1"/>
    <property type="match status" value="1"/>
</dbReference>
<dbReference type="SMART" id="SM00461">
    <property type="entry name" value="WH1"/>
    <property type="match status" value="1"/>
</dbReference>
<keyword evidence="1" id="KW-0597">Phosphoprotein</keyword>
<dbReference type="SUPFAM" id="SSF50729">
    <property type="entry name" value="PH domain-like"/>
    <property type="match status" value="1"/>
</dbReference>
<organism evidence="4 5">
    <name type="scientific">Ceratocystis fimbriata f. sp. platani</name>
    <dbReference type="NCBI Taxonomy" id="88771"/>
    <lineage>
        <taxon>Eukaryota</taxon>
        <taxon>Fungi</taxon>
        <taxon>Dikarya</taxon>
        <taxon>Ascomycota</taxon>
        <taxon>Pezizomycotina</taxon>
        <taxon>Sordariomycetes</taxon>
        <taxon>Hypocreomycetidae</taxon>
        <taxon>Microascales</taxon>
        <taxon>Ceratocystidaceae</taxon>
        <taxon>Ceratocystis</taxon>
    </lineage>
</organism>
<dbReference type="GO" id="GO:0045010">
    <property type="term" value="P:actin nucleation"/>
    <property type="evidence" value="ECO:0007669"/>
    <property type="project" value="UniProtKB-ARBA"/>
</dbReference>
<sequence length="524" mass="56699">MPTILNDDDKETVRRYVPKQSNKIQAVAVAKLYVAHPSRSHWTDTGIQGAVVLSNDLVGNTFWLKIVDISPSNRGVIWDQEIYESWQYNQDRTFFHTFEMEECVAGLSFVDEKEAKQFLKKMNDREKNASKATKATPFGGSGQPVNHKHGILGGLFGGHRHSSAPTVGAPRHQASSSNGNYSEFALLDAFDPQWRENFGEDLKQMGLTEDLIKEDQEFIRTCTATRTPTTPISICPSLYYQYSELDQRSLQPLRLLDEMELHRLLRLVGPQPVTSSTTSTASTASSAILTSSKQSSFANQQRPACSASSTSSSPSSPSASCAIQQCSPCTSYAPTPSVKQRSSRSSRSSCSARSARSPCPPFATKQCAPTTRTPSASFKCSPFIAIRHGATCPSSSTAVQCTSFTFRECSTSTSAASTTPDARTLRCWRSSSTTAPSRPTTPGHYKPGLGICFWATPWKVDRSQIRDRSGVSVAGNNESSSSPPAAGGGAPGAAPSMADALAAALQKRKGKVSKSDDESDNDDW</sequence>
<dbReference type="Proteomes" id="UP000034841">
    <property type="component" value="Unassembled WGS sequence"/>
</dbReference>
<feature type="domain" description="WH1" evidence="3">
    <location>
        <begin position="17"/>
        <end position="129"/>
    </location>
</feature>
<dbReference type="EMBL" id="LBBL01000032">
    <property type="protein sequence ID" value="KKF96666.1"/>
    <property type="molecule type" value="Genomic_DNA"/>
</dbReference>
<dbReference type="CDD" id="cd01205">
    <property type="entry name" value="EVH1_WASP-like"/>
    <property type="match status" value="1"/>
</dbReference>
<keyword evidence="5" id="KW-1185">Reference proteome</keyword>
<dbReference type="AlphaFoldDB" id="A0A0F8B4C6"/>
<evidence type="ECO:0000313" key="4">
    <source>
        <dbReference type="EMBL" id="KKF96666.1"/>
    </source>
</evidence>
<feature type="compositionally biased region" description="Low complexity" evidence="2">
    <location>
        <begin position="343"/>
        <end position="357"/>
    </location>
</feature>
<dbReference type="PROSITE" id="PS50229">
    <property type="entry name" value="WH1"/>
    <property type="match status" value="1"/>
</dbReference>
<dbReference type="FunFam" id="2.30.29.30:FF:000281">
    <property type="entry name" value="Actin associated protein"/>
    <property type="match status" value="1"/>
</dbReference>
<accession>A0A0F8B4C6</accession>